<dbReference type="EMBL" id="PKUS01000011">
    <property type="protein sequence ID" value="PLW68722.1"/>
    <property type="molecule type" value="Genomic_DNA"/>
</dbReference>
<evidence type="ECO:0000313" key="4">
    <source>
        <dbReference type="Proteomes" id="UP000235005"/>
    </source>
</evidence>
<dbReference type="InterPro" id="IPR036291">
    <property type="entry name" value="NAD(P)-bd_dom_sf"/>
</dbReference>
<keyword evidence="4" id="KW-1185">Reference proteome</keyword>
<dbReference type="Gene3D" id="3.40.50.720">
    <property type="entry name" value="NAD(P)-binding Rossmann-like Domain"/>
    <property type="match status" value="1"/>
</dbReference>
<gene>
    <name evidence="3" type="ORF">C0039_10580</name>
</gene>
<dbReference type="SUPFAM" id="SSF51735">
    <property type="entry name" value="NAD(P)-binding Rossmann-fold domains"/>
    <property type="match status" value="1"/>
</dbReference>
<dbReference type="PANTHER" id="PTHR43781">
    <property type="entry name" value="SACCHAROPINE DEHYDROGENASE"/>
    <property type="match status" value="1"/>
</dbReference>
<dbReference type="PANTHER" id="PTHR43781:SF1">
    <property type="entry name" value="SACCHAROPINE DEHYDROGENASE"/>
    <property type="match status" value="1"/>
</dbReference>
<dbReference type="RefSeq" id="WP_076001531.1">
    <property type="nucleotide sequence ID" value="NZ_PKUS01000011.1"/>
</dbReference>
<evidence type="ECO:0000259" key="2">
    <source>
        <dbReference type="Pfam" id="PF19362"/>
    </source>
</evidence>
<feature type="domain" description="Saccharopine dehydrogenase NADP binding" evidence="1">
    <location>
        <begin position="8"/>
        <end position="131"/>
    </location>
</feature>
<dbReference type="InterPro" id="IPR005097">
    <property type="entry name" value="Sacchrp_dh_NADP-bd"/>
</dbReference>
<evidence type="ECO:0000259" key="1">
    <source>
        <dbReference type="Pfam" id="PF03435"/>
    </source>
</evidence>
<dbReference type="InterPro" id="IPR045982">
    <property type="entry name" value="DUF5938"/>
</dbReference>
<proteinExistence type="predicted"/>
<organism evidence="3 4">
    <name type="scientific">Pseudohalioglobus lutimaris</name>
    <dbReference type="NCBI Taxonomy" id="1737061"/>
    <lineage>
        <taxon>Bacteria</taxon>
        <taxon>Pseudomonadati</taxon>
        <taxon>Pseudomonadota</taxon>
        <taxon>Gammaproteobacteria</taxon>
        <taxon>Cellvibrionales</taxon>
        <taxon>Halieaceae</taxon>
        <taxon>Pseudohalioglobus</taxon>
    </lineage>
</organism>
<protein>
    <submittedName>
        <fullName evidence="3">Uncharacterized protein</fullName>
    </submittedName>
</protein>
<evidence type="ECO:0000313" key="3">
    <source>
        <dbReference type="EMBL" id="PLW68722.1"/>
    </source>
</evidence>
<reference evidence="3 4" key="1">
    <citation type="submission" date="2018-01" db="EMBL/GenBank/DDBJ databases">
        <title>The draft genome sequence of Halioglobus lutimaris HF004.</title>
        <authorList>
            <person name="Du Z.-J."/>
            <person name="Shi M.-J."/>
        </authorList>
    </citation>
    <scope>NUCLEOTIDE SEQUENCE [LARGE SCALE GENOMIC DNA]</scope>
    <source>
        <strain evidence="3 4">HF004</strain>
    </source>
</reference>
<accession>A0A2N5X2K9</accession>
<dbReference type="Pfam" id="PF03435">
    <property type="entry name" value="Sacchrp_dh_NADP"/>
    <property type="match status" value="1"/>
</dbReference>
<feature type="domain" description="DUF5938" evidence="2">
    <location>
        <begin position="141"/>
        <end position="367"/>
    </location>
</feature>
<dbReference type="AlphaFoldDB" id="A0A2N5X2K9"/>
<dbReference type="Proteomes" id="UP000235005">
    <property type="component" value="Unassembled WGS sequence"/>
</dbReference>
<comment type="caution">
    <text evidence="3">The sequence shown here is derived from an EMBL/GenBank/DDBJ whole genome shotgun (WGS) entry which is preliminary data.</text>
</comment>
<dbReference type="Pfam" id="PF19362">
    <property type="entry name" value="DUF5938"/>
    <property type="match status" value="1"/>
</dbReference>
<dbReference type="OrthoDB" id="4420885at2"/>
<sequence length="374" mass="41647">MNTNTYPVVVYGASGYTGRLVIEYLREYGIRFVAVGRNRARVEEALQLIPGIENAEYQVEEVEHSVEALTELLRDKKVICNTVGPFSRFGETVVEAALAAGCHYLDTTGEQSWMIEMQDKYHEKYQAAGLVCSPATAYMYTVSDIAARICLETSGVDSLDVRFSTAGLPTIASTQSVVDMCRVPSYYLENNELVPYQEAFQLAPISIPGSGDILNSAQWAGGSHVAFFRSDSRVRNCNMRFAPKNQVMLDSLKELELAYKVQLQWLPEEMQYQVLDQMAGQVQGDWPPRENRQVNRFVDWCYGRGNNVSAKCVIHGTCSYQITGLLQAYSAMRLLDEAPSVTGFKSINEVLGHRDVLAALQGYGYVSAVEETTV</sequence>
<name>A0A2N5X2K9_9GAMM</name>